<accession>A0ABP3MY72</accession>
<name>A0ABP3MY72_9BURK</name>
<keyword evidence="4" id="KW-0560">Oxidoreductase</keyword>
<keyword evidence="3 7" id="KW-0223">Dioxygenase</keyword>
<comment type="caution">
    <text evidence="7">The sequence shown here is derived from an EMBL/GenBank/DDBJ whole genome shotgun (WGS) entry which is preliminary data.</text>
</comment>
<evidence type="ECO:0000256" key="4">
    <source>
        <dbReference type="ARBA" id="ARBA00023002"/>
    </source>
</evidence>
<comment type="similarity">
    <text evidence="1">Belongs to the TfdA dioxygenase family.</text>
</comment>
<evidence type="ECO:0000259" key="6">
    <source>
        <dbReference type="Pfam" id="PF02668"/>
    </source>
</evidence>
<dbReference type="PANTHER" id="PTHR30468">
    <property type="entry name" value="ALPHA-KETOGLUTARATE-DEPENDENT SULFONATE DIOXYGENASE"/>
    <property type="match status" value="1"/>
</dbReference>
<dbReference type="Gene3D" id="3.60.130.10">
    <property type="entry name" value="Clavaminate synthase-like"/>
    <property type="match status" value="1"/>
</dbReference>
<dbReference type="InterPro" id="IPR042098">
    <property type="entry name" value="TauD-like_sf"/>
</dbReference>
<evidence type="ECO:0000256" key="3">
    <source>
        <dbReference type="ARBA" id="ARBA00022964"/>
    </source>
</evidence>
<keyword evidence="8" id="KW-1185">Reference proteome</keyword>
<evidence type="ECO:0000256" key="2">
    <source>
        <dbReference type="ARBA" id="ARBA00022723"/>
    </source>
</evidence>
<sequence length="298" mass="32870">MSAVSSSRTAQSAVSVVPVGAALGADIVGYDMRRPPTPEELAVIEQAWADHLVLRFRGHAGLETEQLIAFSRSLGPLDKRPVKGAIRGGINDLPLEVNVISNIVIDGKPIGGLGAGEAEWHSDMTYKDQPPKASCLFSLEIPADGSGGTSFANMYKAYDGLPEPLKRRIETLKCVHDASRNSTGELRQGYVDVDDPRKTVGAIHPVVSVHPVTGRKCLFLGRRRNAYLVGLSLEESEALLDELWARATRPELCWTQRWQVGDAILWDNRCTMHRRDAFDPDSRRLMYRTQISERAQTV</sequence>
<organism evidence="7 8">
    <name type="scientific">Pigmentiphaga daeguensis</name>
    <dbReference type="NCBI Taxonomy" id="414049"/>
    <lineage>
        <taxon>Bacteria</taxon>
        <taxon>Pseudomonadati</taxon>
        <taxon>Pseudomonadota</taxon>
        <taxon>Betaproteobacteria</taxon>
        <taxon>Burkholderiales</taxon>
        <taxon>Alcaligenaceae</taxon>
        <taxon>Pigmentiphaga</taxon>
    </lineage>
</organism>
<dbReference type="InterPro" id="IPR051323">
    <property type="entry name" value="AtsK-like"/>
</dbReference>
<dbReference type="Proteomes" id="UP001501706">
    <property type="component" value="Unassembled WGS sequence"/>
</dbReference>
<reference evidence="8" key="1">
    <citation type="journal article" date="2019" name="Int. J. Syst. Evol. Microbiol.">
        <title>The Global Catalogue of Microorganisms (GCM) 10K type strain sequencing project: providing services to taxonomists for standard genome sequencing and annotation.</title>
        <authorList>
            <consortium name="The Broad Institute Genomics Platform"/>
            <consortium name="The Broad Institute Genome Sequencing Center for Infectious Disease"/>
            <person name="Wu L."/>
            <person name="Ma J."/>
        </authorList>
    </citation>
    <scope>NUCLEOTIDE SEQUENCE [LARGE SCALE GENOMIC DNA]</scope>
    <source>
        <strain evidence="8">JCM 14330</strain>
    </source>
</reference>
<protein>
    <submittedName>
        <fullName evidence="7">TauD/TfdA family dioxygenase</fullName>
    </submittedName>
</protein>
<evidence type="ECO:0000313" key="8">
    <source>
        <dbReference type="Proteomes" id="UP001501706"/>
    </source>
</evidence>
<evidence type="ECO:0000256" key="5">
    <source>
        <dbReference type="ARBA" id="ARBA00023004"/>
    </source>
</evidence>
<dbReference type="InterPro" id="IPR003819">
    <property type="entry name" value="TauD/TfdA-like"/>
</dbReference>
<dbReference type="Pfam" id="PF02668">
    <property type="entry name" value="TauD"/>
    <property type="match status" value="1"/>
</dbReference>
<dbReference type="PANTHER" id="PTHR30468:SF1">
    <property type="entry name" value="ALPHA-KETOGLUTARATE-DEPENDENT SULFONATE DIOXYGENASE"/>
    <property type="match status" value="1"/>
</dbReference>
<evidence type="ECO:0000313" key="7">
    <source>
        <dbReference type="EMBL" id="GAA0528633.1"/>
    </source>
</evidence>
<keyword evidence="5" id="KW-0408">Iron</keyword>
<dbReference type="EMBL" id="BAAAEN010000031">
    <property type="protein sequence ID" value="GAA0528633.1"/>
    <property type="molecule type" value="Genomic_DNA"/>
</dbReference>
<keyword evidence="2" id="KW-0479">Metal-binding</keyword>
<feature type="domain" description="TauD/TfdA-like" evidence="6">
    <location>
        <begin position="18"/>
        <end position="289"/>
    </location>
</feature>
<dbReference type="RefSeq" id="WP_343928508.1">
    <property type="nucleotide sequence ID" value="NZ_BAAAEN010000031.1"/>
</dbReference>
<dbReference type="SUPFAM" id="SSF51197">
    <property type="entry name" value="Clavaminate synthase-like"/>
    <property type="match status" value="1"/>
</dbReference>
<proteinExistence type="inferred from homology"/>
<evidence type="ECO:0000256" key="1">
    <source>
        <dbReference type="ARBA" id="ARBA00005896"/>
    </source>
</evidence>
<gene>
    <name evidence="7" type="ORF">GCM10009097_52740</name>
</gene>
<dbReference type="GO" id="GO:0051213">
    <property type="term" value="F:dioxygenase activity"/>
    <property type="evidence" value="ECO:0007669"/>
    <property type="project" value="UniProtKB-KW"/>
</dbReference>